<name>A0A2C9UHU7_MANES</name>
<comment type="caution">
    <text evidence="3">The sequence shown here is derived from an EMBL/GenBank/DDBJ whole genome shotgun (WGS) entry which is preliminary data.</text>
</comment>
<accession>A0A2C9UHU7</accession>
<evidence type="ECO:0000256" key="1">
    <source>
        <dbReference type="SAM" id="MobiDB-lite"/>
    </source>
</evidence>
<dbReference type="EMBL" id="CM004400">
    <property type="protein sequence ID" value="OAY30232.1"/>
    <property type="molecule type" value="Genomic_DNA"/>
</dbReference>
<evidence type="ECO:0000256" key="2">
    <source>
        <dbReference type="SAM" id="SignalP"/>
    </source>
</evidence>
<feature type="compositionally biased region" description="Polar residues" evidence="1">
    <location>
        <begin position="78"/>
        <end position="89"/>
    </location>
</feature>
<keyword evidence="2" id="KW-0732">Signal</keyword>
<gene>
    <name evidence="3" type="ORF">MANES_14G015100v8</name>
</gene>
<sequence>MRTTRTLVVLFALILIHILMSSLLSLHHEREIHSDSRNQPRRLLVSVSLSSSNEANLNGAIKDPQKALETSLRKAPPSLSNPTQNKQHQ</sequence>
<dbReference type="Proteomes" id="UP000091857">
    <property type="component" value="Chromosome 14"/>
</dbReference>
<feature type="signal peptide" evidence="2">
    <location>
        <begin position="1"/>
        <end position="21"/>
    </location>
</feature>
<evidence type="ECO:0000313" key="4">
    <source>
        <dbReference type="Proteomes" id="UP000091857"/>
    </source>
</evidence>
<dbReference type="AlphaFoldDB" id="A0A2C9UHU7"/>
<organism evidence="3 4">
    <name type="scientific">Manihot esculenta</name>
    <name type="common">Cassava</name>
    <name type="synonym">Jatropha manihot</name>
    <dbReference type="NCBI Taxonomy" id="3983"/>
    <lineage>
        <taxon>Eukaryota</taxon>
        <taxon>Viridiplantae</taxon>
        <taxon>Streptophyta</taxon>
        <taxon>Embryophyta</taxon>
        <taxon>Tracheophyta</taxon>
        <taxon>Spermatophyta</taxon>
        <taxon>Magnoliopsida</taxon>
        <taxon>eudicotyledons</taxon>
        <taxon>Gunneridae</taxon>
        <taxon>Pentapetalae</taxon>
        <taxon>rosids</taxon>
        <taxon>fabids</taxon>
        <taxon>Malpighiales</taxon>
        <taxon>Euphorbiaceae</taxon>
        <taxon>Crotonoideae</taxon>
        <taxon>Manihoteae</taxon>
        <taxon>Manihot</taxon>
    </lineage>
</organism>
<proteinExistence type="predicted"/>
<keyword evidence="4" id="KW-1185">Reference proteome</keyword>
<evidence type="ECO:0000313" key="3">
    <source>
        <dbReference type="EMBL" id="OAY30232.1"/>
    </source>
</evidence>
<feature type="chain" id="PRO_5012609698" evidence="2">
    <location>
        <begin position="22"/>
        <end position="89"/>
    </location>
</feature>
<reference evidence="4" key="1">
    <citation type="journal article" date="2016" name="Nat. Biotechnol.">
        <title>Sequencing wild and cultivated cassava and related species reveals extensive interspecific hybridization and genetic diversity.</title>
        <authorList>
            <person name="Bredeson J.V."/>
            <person name="Lyons J.B."/>
            <person name="Prochnik S.E."/>
            <person name="Wu G.A."/>
            <person name="Ha C.M."/>
            <person name="Edsinger-Gonzales E."/>
            <person name="Grimwood J."/>
            <person name="Schmutz J."/>
            <person name="Rabbi I.Y."/>
            <person name="Egesi C."/>
            <person name="Nauluvula P."/>
            <person name="Lebot V."/>
            <person name="Ndunguru J."/>
            <person name="Mkamilo G."/>
            <person name="Bart R.S."/>
            <person name="Setter T.L."/>
            <person name="Gleadow R.M."/>
            <person name="Kulakow P."/>
            <person name="Ferguson M.E."/>
            <person name="Rounsley S."/>
            <person name="Rokhsar D.S."/>
        </authorList>
    </citation>
    <scope>NUCLEOTIDE SEQUENCE [LARGE SCALE GENOMIC DNA]</scope>
    <source>
        <strain evidence="4">cv. AM560-2</strain>
    </source>
</reference>
<protein>
    <submittedName>
        <fullName evidence="3">Uncharacterized protein</fullName>
    </submittedName>
</protein>
<dbReference type="Gramene" id="Manes.14G015100.1.v8.1">
    <property type="protein sequence ID" value="Manes.14G015100.1.v8.1.CDS.1"/>
    <property type="gene ID" value="Manes.14G015100.v8.1"/>
</dbReference>
<feature type="region of interest" description="Disordered" evidence="1">
    <location>
        <begin position="55"/>
        <end position="89"/>
    </location>
</feature>